<dbReference type="InterPro" id="IPR011973">
    <property type="entry name" value="PaaD"/>
</dbReference>
<dbReference type="EMBL" id="WUMV01000002">
    <property type="protein sequence ID" value="MXN64338.1"/>
    <property type="molecule type" value="Genomic_DNA"/>
</dbReference>
<comment type="caution">
    <text evidence="4">The sequence shown here is derived from an EMBL/GenBank/DDBJ whole genome shotgun (WGS) entry which is preliminary data.</text>
</comment>
<organism evidence="4 5">
    <name type="scientific">Stappia sediminis</name>
    <dbReference type="NCBI Taxonomy" id="2692190"/>
    <lineage>
        <taxon>Bacteria</taxon>
        <taxon>Pseudomonadati</taxon>
        <taxon>Pseudomonadota</taxon>
        <taxon>Alphaproteobacteria</taxon>
        <taxon>Hyphomicrobiales</taxon>
        <taxon>Stappiaceae</taxon>
        <taxon>Stappia</taxon>
    </lineage>
</organism>
<reference evidence="4 5" key="1">
    <citation type="submission" date="2019-12" db="EMBL/GenBank/DDBJ databases">
        <authorList>
            <person name="Li M."/>
        </authorList>
    </citation>
    <scope>NUCLEOTIDE SEQUENCE [LARGE SCALE GENOMIC DNA]</scope>
    <source>
        <strain evidence="4 5">GBMRC 2046</strain>
    </source>
</reference>
<evidence type="ECO:0000313" key="4">
    <source>
        <dbReference type="EMBL" id="MXN64338.1"/>
    </source>
</evidence>
<dbReference type="AlphaFoldDB" id="A0A7X3LSN1"/>
<dbReference type="CDD" id="cd03443">
    <property type="entry name" value="PaaI_thioesterase"/>
    <property type="match status" value="1"/>
</dbReference>
<dbReference type="FunFam" id="3.10.129.10:FF:000022">
    <property type="entry name" value="Phenylacetic acid degradation protein"/>
    <property type="match status" value="1"/>
</dbReference>
<dbReference type="PANTHER" id="PTHR42856:SF1">
    <property type="entry name" value="ACYL-COENZYME A THIOESTERASE PAAI"/>
    <property type="match status" value="1"/>
</dbReference>
<dbReference type="InterPro" id="IPR052723">
    <property type="entry name" value="Acyl-CoA_thioesterase_PaaI"/>
</dbReference>
<keyword evidence="2" id="KW-0378">Hydrolase</keyword>
<dbReference type="InterPro" id="IPR003736">
    <property type="entry name" value="PAAI_dom"/>
</dbReference>
<dbReference type="GO" id="GO:0016289">
    <property type="term" value="F:acyl-CoA hydrolase activity"/>
    <property type="evidence" value="ECO:0007669"/>
    <property type="project" value="UniProtKB-ARBA"/>
</dbReference>
<evidence type="ECO:0000259" key="3">
    <source>
        <dbReference type="Pfam" id="PF03061"/>
    </source>
</evidence>
<feature type="domain" description="Thioesterase" evidence="3">
    <location>
        <begin position="37"/>
        <end position="111"/>
    </location>
</feature>
<keyword evidence="5" id="KW-1185">Reference proteome</keyword>
<accession>A0A7X3LSN1</accession>
<dbReference type="NCBIfam" id="TIGR00369">
    <property type="entry name" value="unchar_dom_1"/>
    <property type="match status" value="1"/>
</dbReference>
<gene>
    <name evidence="4" type="primary">paaI</name>
    <name evidence="4" type="ORF">GR183_05435</name>
</gene>
<sequence length="128" mass="13657">MWGEDKASQGLGMEIVEVGPGKATIAMTIDERMVNGHGICHGGYIFTLADSAFAFACNSWNQSTVASHCAVSFLRPARLGERLTATAVERYREGRSGITDVTVSNETGETVAEFRGNSRTIAGTLVDV</sequence>
<dbReference type="InterPro" id="IPR029069">
    <property type="entry name" value="HotDog_dom_sf"/>
</dbReference>
<evidence type="ECO:0000256" key="2">
    <source>
        <dbReference type="ARBA" id="ARBA00022801"/>
    </source>
</evidence>
<dbReference type="SUPFAM" id="SSF54637">
    <property type="entry name" value="Thioesterase/thiol ester dehydrase-isomerase"/>
    <property type="match status" value="1"/>
</dbReference>
<protein>
    <submittedName>
        <fullName evidence="4">Hydroxyphenylacetyl-CoA thioesterase PaaI</fullName>
    </submittedName>
</protein>
<proteinExistence type="inferred from homology"/>
<evidence type="ECO:0000313" key="5">
    <source>
        <dbReference type="Proteomes" id="UP000433101"/>
    </source>
</evidence>
<name>A0A7X3LSN1_9HYPH</name>
<dbReference type="Pfam" id="PF03061">
    <property type="entry name" value="4HBT"/>
    <property type="match status" value="1"/>
</dbReference>
<dbReference type="NCBIfam" id="TIGR02286">
    <property type="entry name" value="PaaD"/>
    <property type="match status" value="1"/>
</dbReference>
<comment type="similarity">
    <text evidence="1">Belongs to the thioesterase PaaI family.</text>
</comment>
<dbReference type="Gene3D" id="3.10.129.10">
    <property type="entry name" value="Hotdog Thioesterase"/>
    <property type="match status" value="1"/>
</dbReference>
<evidence type="ECO:0000256" key="1">
    <source>
        <dbReference type="ARBA" id="ARBA00008324"/>
    </source>
</evidence>
<dbReference type="Proteomes" id="UP000433101">
    <property type="component" value="Unassembled WGS sequence"/>
</dbReference>
<dbReference type="InterPro" id="IPR006683">
    <property type="entry name" value="Thioestr_dom"/>
</dbReference>
<dbReference type="PANTHER" id="PTHR42856">
    <property type="entry name" value="ACYL-COENZYME A THIOESTERASE PAAI"/>
    <property type="match status" value="1"/>
</dbReference>